<dbReference type="Proteomes" id="UP001139451">
    <property type="component" value="Unassembled WGS sequence"/>
</dbReference>
<evidence type="ECO:0000313" key="3">
    <source>
        <dbReference type="Proteomes" id="UP001139451"/>
    </source>
</evidence>
<dbReference type="AlphaFoldDB" id="A0A9X2HMM6"/>
<proteinExistence type="predicted"/>
<reference evidence="2" key="1">
    <citation type="submission" date="2022-05" db="EMBL/GenBank/DDBJ databases">
        <title>Sphingomonas sp. strain MG17 Genome sequencing and assembly.</title>
        <authorList>
            <person name="Kim I."/>
        </authorList>
    </citation>
    <scope>NUCLEOTIDE SEQUENCE</scope>
    <source>
        <strain evidence="2">MG17</strain>
    </source>
</reference>
<feature type="region of interest" description="Disordered" evidence="1">
    <location>
        <begin position="90"/>
        <end position="109"/>
    </location>
</feature>
<gene>
    <name evidence="2" type="ORF">M9978_21255</name>
</gene>
<keyword evidence="3" id="KW-1185">Reference proteome</keyword>
<accession>A0A9X2HMM6</accession>
<organism evidence="2 3">
    <name type="scientific">Sphingomonas tagetis</name>
    <dbReference type="NCBI Taxonomy" id="2949092"/>
    <lineage>
        <taxon>Bacteria</taxon>
        <taxon>Pseudomonadati</taxon>
        <taxon>Pseudomonadota</taxon>
        <taxon>Alphaproteobacteria</taxon>
        <taxon>Sphingomonadales</taxon>
        <taxon>Sphingomonadaceae</taxon>
        <taxon>Sphingomonas</taxon>
    </lineage>
</organism>
<comment type="caution">
    <text evidence="2">The sequence shown here is derived from an EMBL/GenBank/DDBJ whole genome shotgun (WGS) entry which is preliminary data.</text>
</comment>
<evidence type="ECO:0000313" key="2">
    <source>
        <dbReference type="EMBL" id="MCP3732947.1"/>
    </source>
</evidence>
<evidence type="ECO:0000256" key="1">
    <source>
        <dbReference type="SAM" id="MobiDB-lite"/>
    </source>
</evidence>
<name>A0A9X2HMM6_9SPHN</name>
<dbReference type="RefSeq" id="WP_254296918.1">
    <property type="nucleotide sequence ID" value="NZ_JAMLDX010000026.1"/>
</dbReference>
<sequence>MDFANADLARTGAIERIARVLAGRQLSANADGADCSAADAVDQSWRSFRDDAVSILKTLREPDAAMAQAGDADTWQRMIAAALGESTDERPALAFDAAAPGTDPLHEGP</sequence>
<dbReference type="EMBL" id="JAMLDX010000026">
    <property type="protein sequence ID" value="MCP3732947.1"/>
    <property type="molecule type" value="Genomic_DNA"/>
</dbReference>
<protein>
    <submittedName>
        <fullName evidence="2">Uncharacterized protein</fullName>
    </submittedName>
</protein>